<comment type="cofactor">
    <cofactor evidence="1">
        <name>Mg(2+)</name>
        <dbReference type="ChEBI" id="CHEBI:18420"/>
    </cofactor>
</comment>
<evidence type="ECO:0000256" key="5">
    <source>
        <dbReference type="PIRSR" id="PIRSR015582-2"/>
    </source>
</evidence>
<feature type="binding site" evidence="4">
    <location>
        <position position="68"/>
    </location>
    <ligand>
        <name>substrate</name>
    </ligand>
</feature>
<dbReference type="PANTHER" id="PTHR32308:SF0">
    <property type="entry name" value="HPCH_HPAI ALDOLASE_CITRATE LYASE DOMAIN-CONTAINING PROTEIN"/>
    <property type="match status" value="1"/>
</dbReference>
<dbReference type="STRING" id="493475.GARC_0690"/>
<dbReference type="SUPFAM" id="SSF51621">
    <property type="entry name" value="Phosphoenolpyruvate/pyruvate domain"/>
    <property type="match status" value="1"/>
</dbReference>
<evidence type="ECO:0000259" key="6">
    <source>
        <dbReference type="Pfam" id="PF03328"/>
    </source>
</evidence>
<dbReference type="eggNOG" id="COG2301">
    <property type="taxonomic scope" value="Bacteria"/>
</dbReference>
<dbReference type="InterPro" id="IPR040442">
    <property type="entry name" value="Pyrv_kinase-like_dom_sf"/>
</dbReference>
<evidence type="ECO:0000256" key="3">
    <source>
        <dbReference type="ARBA" id="ARBA00022842"/>
    </source>
</evidence>
<dbReference type="Gene3D" id="3.20.20.60">
    <property type="entry name" value="Phosphoenolpyruvate-binding domains"/>
    <property type="match status" value="1"/>
</dbReference>
<keyword evidence="8" id="KW-1185">Reference proteome</keyword>
<dbReference type="AlphaFoldDB" id="K6Y171"/>
<feature type="binding site" evidence="5">
    <location>
        <position position="122"/>
    </location>
    <ligand>
        <name>Mg(2+)</name>
        <dbReference type="ChEBI" id="CHEBI:18420"/>
    </ligand>
</feature>
<proteinExistence type="predicted"/>
<dbReference type="GO" id="GO:0016829">
    <property type="term" value="F:lyase activity"/>
    <property type="evidence" value="ECO:0007669"/>
    <property type="project" value="UniProtKB-KW"/>
</dbReference>
<keyword evidence="3 5" id="KW-0460">Magnesium</keyword>
<gene>
    <name evidence="7" type="primary">citE</name>
    <name evidence="7" type="ORF">GARC_0690</name>
</gene>
<dbReference type="Proteomes" id="UP000006327">
    <property type="component" value="Unassembled WGS sequence"/>
</dbReference>
<dbReference type="RefSeq" id="WP_007616684.1">
    <property type="nucleotide sequence ID" value="NZ_BAEO01000009.1"/>
</dbReference>
<dbReference type="OrthoDB" id="6831788at2"/>
<dbReference type="GO" id="GO:0006107">
    <property type="term" value="P:oxaloacetate metabolic process"/>
    <property type="evidence" value="ECO:0007669"/>
    <property type="project" value="TreeGrafter"/>
</dbReference>
<dbReference type="InterPro" id="IPR005000">
    <property type="entry name" value="Aldolase/citrate-lyase_domain"/>
</dbReference>
<reference evidence="7 8" key="1">
    <citation type="journal article" date="2017" name="Antonie Van Leeuwenhoek">
        <title>Rhizobium rhizosphaerae sp. nov., a novel species isolated from rice rhizosphere.</title>
        <authorList>
            <person name="Zhao J.J."/>
            <person name="Zhang J."/>
            <person name="Zhang R.J."/>
            <person name="Zhang C.W."/>
            <person name="Yin H.Q."/>
            <person name="Zhang X.X."/>
        </authorList>
    </citation>
    <scope>NUCLEOTIDE SEQUENCE [LARGE SCALE GENOMIC DNA]</scope>
    <source>
        <strain evidence="7 8">BSs20135</strain>
    </source>
</reference>
<accession>K6Y171</accession>
<evidence type="ECO:0000256" key="1">
    <source>
        <dbReference type="ARBA" id="ARBA00001946"/>
    </source>
</evidence>
<feature type="binding site" evidence="4">
    <location>
        <position position="122"/>
    </location>
    <ligand>
        <name>substrate</name>
    </ligand>
</feature>
<dbReference type="EMBL" id="BAEO01000009">
    <property type="protein sequence ID" value="GAC17671.1"/>
    <property type="molecule type" value="Genomic_DNA"/>
</dbReference>
<keyword evidence="2 5" id="KW-0479">Metal-binding</keyword>
<dbReference type="InterPro" id="IPR011206">
    <property type="entry name" value="Citrate_lyase_beta/mcl1/mcl2"/>
</dbReference>
<protein>
    <submittedName>
        <fullName evidence="7">Citrate lyase subunit beta</fullName>
    </submittedName>
</protein>
<dbReference type="PIRSF" id="PIRSF015582">
    <property type="entry name" value="Cit_lyase_B"/>
    <property type="match status" value="1"/>
</dbReference>
<comment type="caution">
    <text evidence="7">The sequence shown here is derived from an EMBL/GenBank/DDBJ whole genome shotgun (WGS) entry which is preliminary data.</text>
</comment>
<evidence type="ECO:0000256" key="2">
    <source>
        <dbReference type="ARBA" id="ARBA00022723"/>
    </source>
</evidence>
<feature type="domain" description="HpcH/HpaI aldolase/citrate lyase" evidence="6">
    <location>
        <begin position="6"/>
        <end position="215"/>
    </location>
</feature>
<evidence type="ECO:0000313" key="7">
    <source>
        <dbReference type="EMBL" id="GAC17671.1"/>
    </source>
</evidence>
<organism evidence="7 8">
    <name type="scientific">Paraglaciecola arctica BSs20135</name>
    <dbReference type="NCBI Taxonomy" id="493475"/>
    <lineage>
        <taxon>Bacteria</taxon>
        <taxon>Pseudomonadati</taxon>
        <taxon>Pseudomonadota</taxon>
        <taxon>Gammaproteobacteria</taxon>
        <taxon>Alteromonadales</taxon>
        <taxon>Alteromonadaceae</taxon>
        <taxon>Paraglaciecola</taxon>
    </lineage>
</organism>
<evidence type="ECO:0000256" key="4">
    <source>
        <dbReference type="PIRSR" id="PIRSR015582-1"/>
    </source>
</evidence>
<dbReference type="GO" id="GO:0000287">
    <property type="term" value="F:magnesium ion binding"/>
    <property type="evidence" value="ECO:0007669"/>
    <property type="project" value="TreeGrafter"/>
</dbReference>
<dbReference type="PANTHER" id="PTHR32308">
    <property type="entry name" value="LYASE BETA SUBUNIT, PUTATIVE (AFU_ORTHOLOGUE AFUA_4G13030)-RELATED"/>
    <property type="match status" value="1"/>
</dbReference>
<keyword evidence="7" id="KW-0456">Lyase</keyword>
<sequence>MKKLIRSLLFVPGSKPERFNKALNAGADLVCIDLEDAVLPSDKDSARQTIVDFIAGLDETNKQKLCVRINPLSTVLGILDLEVLATVQPAYIMLAKCNDAAEMTKASQLLHPGTTKLIGLIETLEGLDNAPQIAKASNKVVALMFGGADMSAELRCEFAYQPLLFVRSQLVMAAARAKIDLIDVPYVNIKDEAGLLAETQLVKDLGFSAKAAIHPCQIAAIHMAFKPTTTQIAYAEQVMQTVDGQENAGVVVVNGRMVDRPIILACQRTLALAKVID</sequence>
<feature type="binding site" evidence="5">
    <location>
        <position position="149"/>
    </location>
    <ligand>
        <name>Mg(2+)</name>
        <dbReference type="ChEBI" id="CHEBI:18420"/>
    </ligand>
</feature>
<dbReference type="InterPro" id="IPR015813">
    <property type="entry name" value="Pyrv/PenolPyrv_kinase-like_dom"/>
</dbReference>
<evidence type="ECO:0000313" key="8">
    <source>
        <dbReference type="Proteomes" id="UP000006327"/>
    </source>
</evidence>
<dbReference type="Pfam" id="PF03328">
    <property type="entry name" value="HpcH_HpaI"/>
    <property type="match status" value="1"/>
</dbReference>
<name>K6Y171_9ALTE</name>